<sequence>MKRIFINKNDGIAEIVENIINDADLDITLVIPKNALIGESVSNFRLLKREADTANKNLRIESVDDDILASAKASHLPSIHPLFKTKKIRGGVSDIVTAEEEDLPQTQAQPEHKNLQEVISGNEEEESGEYFHETPEESVIQEVSPQKKRWFFRPKFLIILGALLIVLIGGFFVAGALRKAEVFVNFEELPWGYEDKFLATAATTELNSETNIFPAEIFTEDKNITETFPASGKDYVSHKATGKILIYNAYSSEPQALVATTRFISEDGKLFRLNTAVTVPGAEIKDGKIIPASIEANVTADKAGGESNLTGGERLSIPGFKGSPKYEGFYGELIKTSGGFIGEKSVPTNAEIESAKEKTKDLLISNLESSFLNNRPKGFKILDDAIKTEIIGLSVNTNTDDQGNFSVFGEAKLQAIGFKESDLEKLLVAIASPDSTDLIFKSINLEFKDVSASIDGGELKFSLTVDGTLTQAFIKEDFANQIINKDIDDIRDLVSSLPRLTDAKISLWPRWLKRFPNDTTRINITVD</sequence>
<proteinExistence type="predicted"/>
<dbReference type="Proteomes" id="UP000034793">
    <property type="component" value="Unassembled WGS sequence"/>
</dbReference>
<reference evidence="2 3" key="1">
    <citation type="journal article" date="2015" name="Nature">
        <title>rRNA introns, odd ribosomes, and small enigmatic genomes across a large radiation of phyla.</title>
        <authorList>
            <person name="Brown C.T."/>
            <person name="Hug L.A."/>
            <person name="Thomas B.C."/>
            <person name="Sharon I."/>
            <person name="Castelle C.J."/>
            <person name="Singh A."/>
            <person name="Wilkins M.J."/>
            <person name="Williams K.H."/>
            <person name="Banfield J.F."/>
        </authorList>
    </citation>
    <scope>NUCLEOTIDE SEQUENCE [LARGE SCALE GENOMIC DNA]</scope>
</reference>
<keyword evidence="1" id="KW-0812">Transmembrane</keyword>
<keyword evidence="1" id="KW-1133">Transmembrane helix</keyword>
<evidence type="ECO:0008006" key="4">
    <source>
        <dbReference type="Google" id="ProtNLM"/>
    </source>
</evidence>
<evidence type="ECO:0000256" key="1">
    <source>
        <dbReference type="SAM" id="Phobius"/>
    </source>
</evidence>
<dbReference type="EMBL" id="LBXL01000061">
    <property type="protein sequence ID" value="KKR27945.1"/>
    <property type="molecule type" value="Genomic_DNA"/>
</dbReference>
<comment type="caution">
    <text evidence="2">The sequence shown here is derived from an EMBL/GenBank/DDBJ whole genome shotgun (WGS) entry which is preliminary data.</text>
</comment>
<keyword evidence="1" id="KW-0472">Membrane</keyword>
<accession>A0A0G0RZT2</accession>
<gene>
    <name evidence="2" type="ORF">UT61_C0061G0002</name>
</gene>
<organism evidence="2 3">
    <name type="scientific">Candidatus Woesebacteria bacterium GW2011_GWA1_39_8</name>
    <dbReference type="NCBI Taxonomy" id="1618552"/>
    <lineage>
        <taxon>Bacteria</taxon>
        <taxon>Candidatus Woeseibacteriota</taxon>
    </lineage>
</organism>
<evidence type="ECO:0000313" key="3">
    <source>
        <dbReference type="Proteomes" id="UP000034793"/>
    </source>
</evidence>
<feature type="transmembrane region" description="Helical" evidence="1">
    <location>
        <begin position="156"/>
        <end position="177"/>
    </location>
</feature>
<dbReference type="AlphaFoldDB" id="A0A0G0RZT2"/>
<protein>
    <recommendedName>
        <fullName evidence="4">Baseplate protein J-like domain-containing protein</fullName>
    </recommendedName>
</protein>
<evidence type="ECO:0000313" key="2">
    <source>
        <dbReference type="EMBL" id="KKR27945.1"/>
    </source>
</evidence>
<name>A0A0G0RZT2_9BACT</name>